<comment type="caution">
    <text evidence="1">The sequence shown here is derived from an EMBL/GenBank/DDBJ whole genome shotgun (WGS) entry which is preliminary data.</text>
</comment>
<name>A0ACC2M860_PERAE</name>
<dbReference type="EMBL" id="CM056813">
    <property type="protein sequence ID" value="KAJ8641342.1"/>
    <property type="molecule type" value="Genomic_DNA"/>
</dbReference>
<reference evidence="1 2" key="1">
    <citation type="journal article" date="2022" name="Hortic Res">
        <title>A haplotype resolved chromosomal level avocado genome allows analysis of novel avocado genes.</title>
        <authorList>
            <person name="Nath O."/>
            <person name="Fletcher S.J."/>
            <person name="Hayward A."/>
            <person name="Shaw L.M."/>
            <person name="Masouleh A.K."/>
            <person name="Furtado A."/>
            <person name="Henry R.J."/>
            <person name="Mitter N."/>
        </authorList>
    </citation>
    <scope>NUCLEOTIDE SEQUENCE [LARGE SCALE GENOMIC DNA]</scope>
    <source>
        <strain evidence="2">cv. Hass</strain>
    </source>
</reference>
<proteinExistence type="predicted"/>
<dbReference type="Proteomes" id="UP001234297">
    <property type="component" value="Chromosome 5"/>
</dbReference>
<accession>A0ACC2M860</accession>
<protein>
    <submittedName>
        <fullName evidence="1">Uncharacterized protein</fullName>
    </submittedName>
</protein>
<gene>
    <name evidence="1" type="ORF">MRB53_018036</name>
</gene>
<evidence type="ECO:0000313" key="2">
    <source>
        <dbReference type="Proteomes" id="UP001234297"/>
    </source>
</evidence>
<organism evidence="1 2">
    <name type="scientific">Persea americana</name>
    <name type="common">Avocado</name>
    <dbReference type="NCBI Taxonomy" id="3435"/>
    <lineage>
        <taxon>Eukaryota</taxon>
        <taxon>Viridiplantae</taxon>
        <taxon>Streptophyta</taxon>
        <taxon>Embryophyta</taxon>
        <taxon>Tracheophyta</taxon>
        <taxon>Spermatophyta</taxon>
        <taxon>Magnoliopsida</taxon>
        <taxon>Magnoliidae</taxon>
        <taxon>Laurales</taxon>
        <taxon>Lauraceae</taxon>
        <taxon>Persea</taxon>
    </lineage>
</organism>
<sequence length="350" mass="37340">METATPMSYAYMGRTFSEDSTTSAFSDCNSDRSGEFSTTSSQNRLLLLSCSSENSDDFIRQLVSDLESSSIDLQRQAAMQIRLLAKNKEENRLKIARAGAVKPLISLVQSADPQLQEFGVTAILNLSLCEENKDLIAGSGAIKPLIRALRAGNPTSKENAACALLRLSQVEENKLAIGRSGAIQPLVDLLENGGTRGKKDASTALFSLCSVKENKIRAVQSGIMKPLVELMADLGSGMVDKAAFVVSVLVSVPEGKTGLVEEGGIPVLVEIVEVGTQRQKEIAAGILLQICEDSVTYRKMVGREGAIPPLVALSQSGTTRAKQKAEALINLLRQPRSGNNNGARASDVSD</sequence>
<keyword evidence="2" id="KW-1185">Reference proteome</keyword>
<evidence type="ECO:0000313" key="1">
    <source>
        <dbReference type="EMBL" id="KAJ8641342.1"/>
    </source>
</evidence>